<gene>
    <name evidence="2" type="ORF">HPP92_029021</name>
    <name evidence="1" type="ORF">HPP92_029033</name>
</gene>
<proteinExistence type="predicted"/>
<evidence type="ECO:0000313" key="1">
    <source>
        <dbReference type="EMBL" id="KAG0446043.1"/>
    </source>
</evidence>
<evidence type="ECO:0000313" key="3">
    <source>
        <dbReference type="Proteomes" id="UP000636800"/>
    </source>
</evidence>
<name>A0A835P6Y2_VANPL</name>
<evidence type="ECO:0000313" key="4">
    <source>
        <dbReference type="Proteomes" id="UP000639772"/>
    </source>
</evidence>
<dbReference type="EMBL" id="JADCNM010000623">
    <property type="protein sequence ID" value="KAG0446043.1"/>
    <property type="molecule type" value="Genomic_DNA"/>
</dbReference>
<evidence type="ECO:0000313" key="2">
    <source>
        <dbReference type="EMBL" id="KAG0446050.1"/>
    </source>
</evidence>
<dbReference type="EMBL" id="JADCNL010000622">
    <property type="protein sequence ID" value="KAG0446050.1"/>
    <property type="molecule type" value="Genomic_DNA"/>
</dbReference>
<dbReference type="AlphaFoldDB" id="A0A835P6Y2"/>
<dbReference type="Proteomes" id="UP000636800">
    <property type="component" value="Unassembled WGS sequence"/>
</dbReference>
<protein>
    <submittedName>
        <fullName evidence="1">Uncharacterized protein</fullName>
    </submittedName>
</protein>
<keyword evidence="3" id="KW-1185">Reference proteome</keyword>
<reference evidence="3 4" key="1">
    <citation type="journal article" date="2020" name="Nat. Food">
        <title>A phased Vanilla planifolia genome enables genetic improvement of flavour and production.</title>
        <authorList>
            <person name="Hasing T."/>
            <person name="Tang H."/>
            <person name="Brym M."/>
            <person name="Khazi F."/>
            <person name="Huang T."/>
            <person name="Chambers A.H."/>
        </authorList>
    </citation>
    <scope>NUCLEOTIDE SEQUENCE [LARGE SCALE GENOMIC DNA]</scope>
    <source>
        <tissue evidence="1">Leaf</tissue>
    </source>
</reference>
<dbReference type="Proteomes" id="UP000639772">
    <property type="component" value="Unassembled WGS sequence"/>
</dbReference>
<sequence length="133" mass="14562">MIDRLYPAVKEMKDKRWMSIVSGAGWYGSADSAGLQSPRKARVSFRAYHGGPGWGINEMAAQRKAIGSDVVHAAEPLLVTENCLAGVLLPGRSESKYSASVNVQQKVPAVTLNCSGMGWAAEWRVYHLKEIRE</sequence>
<organism evidence="1 4">
    <name type="scientific">Vanilla planifolia</name>
    <name type="common">Vanilla</name>
    <dbReference type="NCBI Taxonomy" id="51239"/>
    <lineage>
        <taxon>Eukaryota</taxon>
        <taxon>Viridiplantae</taxon>
        <taxon>Streptophyta</taxon>
        <taxon>Embryophyta</taxon>
        <taxon>Tracheophyta</taxon>
        <taxon>Spermatophyta</taxon>
        <taxon>Magnoliopsida</taxon>
        <taxon>Liliopsida</taxon>
        <taxon>Asparagales</taxon>
        <taxon>Orchidaceae</taxon>
        <taxon>Vanilloideae</taxon>
        <taxon>Vanilleae</taxon>
        <taxon>Vanilla</taxon>
    </lineage>
</organism>
<accession>A0A835P6Y2</accession>
<comment type="caution">
    <text evidence="1">The sequence shown here is derived from an EMBL/GenBank/DDBJ whole genome shotgun (WGS) entry which is preliminary data.</text>
</comment>